<dbReference type="PANTHER" id="PTHR15020">
    <property type="entry name" value="FLAVIN REDUCTASE-RELATED"/>
    <property type="match status" value="1"/>
</dbReference>
<accession>A0A2U2RJI3</accession>
<comment type="caution">
    <text evidence="2">The sequence shown here is derived from an EMBL/GenBank/DDBJ whole genome shotgun (WGS) entry which is preliminary data.</text>
</comment>
<dbReference type="OrthoDB" id="9771302at2"/>
<evidence type="ECO:0000259" key="1">
    <source>
        <dbReference type="Pfam" id="PF13460"/>
    </source>
</evidence>
<evidence type="ECO:0000313" key="2">
    <source>
        <dbReference type="EMBL" id="PWH06020.1"/>
    </source>
</evidence>
<dbReference type="Gene3D" id="3.40.50.720">
    <property type="entry name" value="NAD(P)-binding Rossmann-like Domain"/>
    <property type="match status" value="1"/>
</dbReference>
<evidence type="ECO:0000313" key="3">
    <source>
        <dbReference type="Proteomes" id="UP000245590"/>
    </source>
</evidence>
<protein>
    <submittedName>
        <fullName evidence="2">Epimerase</fullName>
    </submittedName>
</protein>
<dbReference type="PANTHER" id="PTHR15020:SF11">
    <property type="entry name" value="OS06G0360300 PROTEIN"/>
    <property type="match status" value="1"/>
</dbReference>
<gene>
    <name evidence="2" type="ORF">DEO23_09365</name>
</gene>
<organism evidence="2 3">
    <name type="scientific">Brachybacterium endophyticum</name>
    <dbReference type="NCBI Taxonomy" id="2182385"/>
    <lineage>
        <taxon>Bacteria</taxon>
        <taxon>Bacillati</taxon>
        <taxon>Actinomycetota</taxon>
        <taxon>Actinomycetes</taxon>
        <taxon>Micrococcales</taxon>
        <taxon>Dermabacteraceae</taxon>
        <taxon>Brachybacterium</taxon>
    </lineage>
</organism>
<keyword evidence="3" id="KW-1185">Reference proteome</keyword>
<reference evidence="2 3" key="1">
    <citation type="submission" date="2018-05" db="EMBL/GenBank/DDBJ databases">
        <title>Brachybacterium sp. M1HQ-2T, whole genome shotgun sequence.</title>
        <authorList>
            <person name="Tuo L."/>
        </authorList>
    </citation>
    <scope>NUCLEOTIDE SEQUENCE [LARGE SCALE GENOMIC DNA]</scope>
    <source>
        <strain evidence="2 3">M1HQ-2</strain>
    </source>
</reference>
<name>A0A2U2RJI3_9MICO</name>
<dbReference type="AlphaFoldDB" id="A0A2U2RJI3"/>
<dbReference type="InterPro" id="IPR016040">
    <property type="entry name" value="NAD(P)-bd_dom"/>
</dbReference>
<proteinExistence type="predicted"/>
<dbReference type="SUPFAM" id="SSF51735">
    <property type="entry name" value="NAD(P)-binding Rossmann-fold domains"/>
    <property type="match status" value="1"/>
</dbReference>
<dbReference type="Proteomes" id="UP000245590">
    <property type="component" value="Unassembled WGS sequence"/>
</dbReference>
<dbReference type="RefSeq" id="WP_109275767.1">
    <property type="nucleotide sequence ID" value="NZ_QFKX01000003.1"/>
</dbReference>
<sequence length="276" mass="28851">MDIAVLGATGTIGRLVADRLEGGGQTVRRLSRSASGVDTATGEGLQGAIAGADVVVDATNIASFRASRAVPFFATSAKNIAAAAKKEGVGRVVCISIAGVTRAGAGKRFGYYRGKSAQERAYRAAPVPTTIVRSTQWFEFASLILPQASVGPIAVLPTMKMAPVAAERAADHIAEEIIATGHGEVPEIRPGQNARLATDDGEDPANRIVAVCGPEVMTTAQLVRKTLAARGDIEDLSPRVVTELPYLGRALAGGVLIPQERNLVVDDLTLDSWLER</sequence>
<dbReference type="Pfam" id="PF13460">
    <property type="entry name" value="NAD_binding_10"/>
    <property type="match status" value="1"/>
</dbReference>
<feature type="domain" description="NAD(P)-binding" evidence="1">
    <location>
        <begin position="7"/>
        <end position="134"/>
    </location>
</feature>
<dbReference type="InterPro" id="IPR036291">
    <property type="entry name" value="NAD(P)-bd_dom_sf"/>
</dbReference>
<dbReference type="EMBL" id="QFKX01000003">
    <property type="protein sequence ID" value="PWH06020.1"/>
    <property type="molecule type" value="Genomic_DNA"/>
</dbReference>